<keyword evidence="2" id="KW-0325">Glycoprotein</keyword>
<dbReference type="EMBL" id="CACVBM020001376">
    <property type="protein sequence ID" value="CAA7047526.1"/>
    <property type="molecule type" value="Genomic_DNA"/>
</dbReference>
<dbReference type="GO" id="GO:0098552">
    <property type="term" value="C:side of membrane"/>
    <property type="evidence" value="ECO:0007669"/>
    <property type="project" value="UniProtKB-KW"/>
</dbReference>
<dbReference type="EMBL" id="CACVBM020001151">
    <property type="protein sequence ID" value="CAA7034966.1"/>
    <property type="molecule type" value="Genomic_DNA"/>
</dbReference>
<evidence type="ECO:0000256" key="5">
    <source>
        <dbReference type="ARBA" id="ARBA00023288"/>
    </source>
</evidence>
<evidence type="ECO:0000259" key="7">
    <source>
        <dbReference type="SMART" id="SM00768"/>
    </source>
</evidence>
<accession>A0A6D2J7J1</accession>
<dbReference type="AlphaFoldDB" id="A0A6D2J7J1"/>
<dbReference type="GO" id="GO:0009506">
    <property type="term" value="C:plasmodesma"/>
    <property type="evidence" value="ECO:0007669"/>
    <property type="project" value="UniProtKB-ARBA"/>
</dbReference>
<dbReference type="OrthoDB" id="1928574at2759"/>
<evidence type="ECO:0000256" key="2">
    <source>
        <dbReference type="ARBA" id="ARBA00022622"/>
    </source>
</evidence>
<evidence type="ECO:0000313" key="8">
    <source>
        <dbReference type="EMBL" id="CAA7034966.1"/>
    </source>
</evidence>
<feature type="domain" description="X8" evidence="7">
    <location>
        <begin position="27"/>
        <end position="111"/>
    </location>
</feature>
<evidence type="ECO:0000256" key="6">
    <source>
        <dbReference type="SAM" id="SignalP"/>
    </source>
</evidence>
<organism evidence="8 10">
    <name type="scientific">Microthlaspi erraticum</name>
    <dbReference type="NCBI Taxonomy" id="1685480"/>
    <lineage>
        <taxon>Eukaryota</taxon>
        <taxon>Viridiplantae</taxon>
        <taxon>Streptophyta</taxon>
        <taxon>Embryophyta</taxon>
        <taxon>Tracheophyta</taxon>
        <taxon>Spermatophyta</taxon>
        <taxon>Magnoliopsida</taxon>
        <taxon>eudicotyledons</taxon>
        <taxon>Gunneridae</taxon>
        <taxon>Pentapetalae</taxon>
        <taxon>rosids</taxon>
        <taxon>malvids</taxon>
        <taxon>Brassicales</taxon>
        <taxon>Brassicaceae</taxon>
        <taxon>Coluteocarpeae</taxon>
        <taxon>Microthlaspi</taxon>
    </lineage>
</organism>
<evidence type="ECO:0000256" key="4">
    <source>
        <dbReference type="ARBA" id="ARBA00023157"/>
    </source>
</evidence>
<reference evidence="8 10" key="1">
    <citation type="submission" date="2020-01" db="EMBL/GenBank/DDBJ databases">
        <authorList>
            <person name="Mishra B."/>
        </authorList>
    </citation>
    <scope>NUCLEOTIDE SEQUENCE [LARGE SCALE GENOMIC DNA]</scope>
</reference>
<keyword evidence="5" id="KW-0449">Lipoprotein</keyword>
<evidence type="ECO:0000313" key="10">
    <source>
        <dbReference type="Proteomes" id="UP000467841"/>
    </source>
</evidence>
<keyword evidence="3 6" id="KW-0732">Signal</keyword>
<proteinExistence type="predicted"/>
<protein>
    <recommendedName>
        <fullName evidence="7">X8 domain-containing protein</fullName>
    </recommendedName>
</protein>
<keyword evidence="2" id="KW-0472">Membrane</keyword>
<dbReference type="InterPro" id="IPR044788">
    <property type="entry name" value="X8_dom_prot"/>
</dbReference>
<evidence type="ECO:0000313" key="9">
    <source>
        <dbReference type="EMBL" id="CAA7047526.1"/>
    </source>
</evidence>
<evidence type="ECO:0000256" key="3">
    <source>
        <dbReference type="ARBA" id="ARBA00022729"/>
    </source>
</evidence>
<dbReference type="FunFam" id="1.20.58.1040:FF:000003">
    <property type="entry name" value="glucan endo-1,3-beta-glucosidase 7"/>
    <property type="match status" value="1"/>
</dbReference>
<sequence>MSSQLLTLLLILSIVTIHNLPVVTGRKWCMARNDATYKQLQFNIDFSCSHGVDCKPIQPGGSCFYPNILVDHASYAMNAYYRSHGSTKDSCSFNNSSWFSHFDPSKGSCVYT</sequence>
<dbReference type="Pfam" id="PF07983">
    <property type="entry name" value="X8"/>
    <property type="match status" value="1"/>
</dbReference>
<name>A0A6D2J7J1_9BRAS</name>
<dbReference type="PANTHER" id="PTHR31044">
    <property type="entry name" value="BETA-1,3 GLUCANASE"/>
    <property type="match status" value="1"/>
</dbReference>
<keyword evidence="4" id="KW-1015">Disulfide bond</keyword>
<gene>
    <name evidence="8" type="ORF">MERR_LOCUS22201</name>
    <name evidence="9" type="ORF">MERR_LOCUS34761</name>
</gene>
<feature type="chain" id="PRO_5033535784" description="X8 domain-containing protein" evidence="6">
    <location>
        <begin position="26"/>
        <end position="112"/>
    </location>
</feature>
<dbReference type="GO" id="GO:0005886">
    <property type="term" value="C:plasma membrane"/>
    <property type="evidence" value="ECO:0007669"/>
    <property type="project" value="UniProtKB-SubCell"/>
</dbReference>
<keyword evidence="2" id="KW-0336">GPI-anchor</keyword>
<feature type="signal peptide" evidence="6">
    <location>
        <begin position="1"/>
        <end position="25"/>
    </location>
</feature>
<comment type="subcellular location">
    <subcellularLocation>
        <location evidence="1">Cell membrane</location>
        <topology evidence="1">Lipid-anchor</topology>
        <topology evidence="1">GPI-anchor</topology>
    </subcellularLocation>
</comment>
<dbReference type="Proteomes" id="UP000467841">
    <property type="component" value="Unassembled WGS sequence"/>
</dbReference>
<dbReference type="PANTHER" id="PTHR31044:SF130">
    <property type="entry name" value="CARBOHYDRATE-BINDING X8 DOMAIN SUPERFAMILY PROTEIN"/>
    <property type="match status" value="1"/>
</dbReference>
<evidence type="ECO:0000256" key="1">
    <source>
        <dbReference type="ARBA" id="ARBA00004609"/>
    </source>
</evidence>
<dbReference type="InterPro" id="IPR012946">
    <property type="entry name" value="X8"/>
</dbReference>
<keyword evidence="10" id="KW-1185">Reference proteome</keyword>
<dbReference type="SMART" id="SM00768">
    <property type="entry name" value="X8"/>
    <property type="match status" value="1"/>
</dbReference>
<dbReference type="Gene3D" id="1.20.58.1040">
    <property type="match status" value="1"/>
</dbReference>